<dbReference type="SUPFAM" id="SSF103473">
    <property type="entry name" value="MFS general substrate transporter"/>
    <property type="match status" value="1"/>
</dbReference>
<dbReference type="HOGENOM" id="CLU_080365_0_0_9"/>
<organism evidence="2 3">
    <name type="scientific">Coprobacillus cateniformis</name>
    <dbReference type="NCBI Taxonomy" id="100884"/>
    <lineage>
        <taxon>Bacteria</taxon>
        <taxon>Bacillati</taxon>
        <taxon>Bacillota</taxon>
        <taxon>Erysipelotrichia</taxon>
        <taxon>Erysipelotrichales</taxon>
        <taxon>Coprobacillaceae</taxon>
        <taxon>Coprobacillus</taxon>
    </lineage>
</organism>
<dbReference type="GeneID" id="78230684"/>
<evidence type="ECO:0008006" key="4">
    <source>
        <dbReference type="Google" id="ProtNLM"/>
    </source>
</evidence>
<proteinExistence type="predicted"/>
<dbReference type="Pfam" id="PF22564">
    <property type="entry name" value="HAAS"/>
    <property type="match status" value="1"/>
</dbReference>
<evidence type="ECO:0000313" key="2">
    <source>
        <dbReference type="EMBL" id="EFW05659.1"/>
    </source>
</evidence>
<dbReference type="RefSeq" id="WP_008788151.1">
    <property type="nucleotide sequence ID" value="NZ_AKCB01000002.1"/>
</dbReference>
<name>E7G8E7_9FIRM</name>
<accession>E7G8E7</accession>
<evidence type="ECO:0000313" key="3">
    <source>
        <dbReference type="Proteomes" id="UP000003157"/>
    </source>
</evidence>
<keyword evidence="1" id="KW-0472">Membrane</keyword>
<feature type="transmembrane region" description="Helical" evidence="1">
    <location>
        <begin position="150"/>
        <end position="178"/>
    </location>
</feature>
<dbReference type="OrthoDB" id="95800at2"/>
<dbReference type="eggNOG" id="COG4709">
    <property type="taxonomic scope" value="Bacteria"/>
</dbReference>
<sequence>MDRKKFMKELEYLLQDISDEERQEALSFYENYFDEAGKENEQKVIDELGDPSRVAAIIKDGLKGKFDEGIHVGNSGFTNDDYQKNYEVIDADSKETKKTRKETGNFRNRWNEMHSTDRLILIVIAIFACLPVSAIVFGTFGTLFGFGFSFFGIFICLIFGLWIITFILHVLAIVFMIVGFIHLFTLPGAGLIYMGIGFVLMALGTIFGKMAAWFFKDCIPGIANAIADGLGKIFRPRGV</sequence>
<keyword evidence="1" id="KW-0812">Transmembrane</keyword>
<dbReference type="EMBL" id="ADKX01000017">
    <property type="protein sequence ID" value="EFW05659.1"/>
    <property type="molecule type" value="Genomic_DNA"/>
</dbReference>
<gene>
    <name evidence="2" type="ORF">HMPREF9488_01035</name>
</gene>
<keyword evidence="3" id="KW-1185">Reference proteome</keyword>
<dbReference type="Proteomes" id="UP000003157">
    <property type="component" value="Unassembled WGS sequence"/>
</dbReference>
<dbReference type="AlphaFoldDB" id="E7G8E7"/>
<keyword evidence="1" id="KW-1133">Transmembrane helix</keyword>
<feature type="transmembrane region" description="Helical" evidence="1">
    <location>
        <begin position="190"/>
        <end position="215"/>
    </location>
</feature>
<dbReference type="STRING" id="100884.GCA_000269565_02881"/>
<dbReference type="InterPro" id="IPR036259">
    <property type="entry name" value="MFS_trans_sf"/>
</dbReference>
<protein>
    <recommendedName>
        <fullName evidence="4">DUF1700 domain-containing protein</fullName>
    </recommendedName>
</protein>
<reference evidence="2 3" key="1">
    <citation type="submission" date="2010-12" db="EMBL/GenBank/DDBJ databases">
        <title>The Genome Sequence of Coprobacillus sp. strain 29_1.</title>
        <authorList>
            <consortium name="The Broad Institute Genome Sequencing Platform"/>
            <person name="Earl A."/>
            <person name="Ward D."/>
            <person name="Feldgarden M."/>
            <person name="Gevers D."/>
            <person name="Daigneault M."/>
            <person name="Sibley C.D."/>
            <person name="White A."/>
            <person name="Strauss J."/>
            <person name="Allen-Vercoe E."/>
            <person name="Young S.K."/>
            <person name="Zeng Q."/>
            <person name="Gargeya S."/>
            <person name="Fitzgerald M."/>
            <person name="Haas B."/>
            <person name="Abouelleil A."/>
            <person name="Alvarado L."/>
            <person name="Arachchi H.M."/>
            <person name="Berlin A."/>
            <person name="Brown A."/>
            <person name="Chapman S.B."/>
            <person name="Chen Z."/>
            <person name="Dunbar C."/>
            <person name="Freedman E."/>
            <person name="Gearin G."/>
            <person name="Gellesch M."/>
            <person name="Goldberg J."/>
            <person name="Griggs A."/>
            <person name="Gujja S."/>
            <person name="Heilman E."/>
            <person name="Heiman D."/>
            <person name="Howarth C."/>
            <person name="Larson L."/>
            <person name="Lui A."/>
            <person name="MacDonald P.J.P."/>
            <person name="Mehta T."/>
            <person name="Montmayeur A."/>
            <person name="Murphy C."/>
            <person name="Neiman D."/>
            <person name="Pearson M."/>
            <person name="Priest M."/>
            <person name="Roberts A."/>
            <person name="Saif S."/>
            <person name="Shea T."/>
            <person name="Shenoy N."/>
            <person name="Sisk P."/>
            <person name="Stolte C."/>
            <person name="Sykes S."/>
            <person name="White J."/>
            <person name="Yandava C."/>
            <person name="Nusbaum C."/>
            <person name="Birren B."/>
        </authorList>
    </citation>
    <scope>NUCLEOTIDE SEQUENCE [LARGE SCALE GENOMIC DNA]</scope>
    <source>
        <strain evidence="2 3">29_1</strain>
    </source>
</reference>
<comment type="caution">
    <text evidence="2">The sequence shown here is derived from an EMBL/GenBank/DDBJ whole genome shotgun (WGS) entry which is preliminary data.</text>
</comment>
<feature type="transmembrane region" description="Helical" evidence="1">
    <location>
        <begin position="119"/>
        <end position="144"/>
    </location>
</feature>
<evidence type="ECO:0000256" key="1">
    <source>
        <dbReference type="SAM" id="Phobius"/>
    </source>
</evidence>